<accession>A0A2X3VFA5</accession>
<evidence type="ECO:0000256" key="2">
    <source>
        <dbReference type="PROSITE-ProRule" id="PRU00335"/>
    </source>
</evidence>
<organism evidence="4 5">
    <name type="scientific">Streptococcus ferus</name>
    <dbReference type="NCBI Taxonomy" id="1345"/>
    <lineage>
        <taxon>Bacteria</taxon>
        <taxon>Bacillati</taxon>
        <taxon>Bacillota</taxon>
        <taxon>Bacilli</taxon>
        <taxon>Lactobacillales</taxon>
        <taxon>Streptococcaceae</taxon>
        <taxon>Streptococcus</taxon>
    </lineage>
</organism>
<evidence type="ECO:0000259" key="3">
    <source>
        <dbReference type="PROSITE" id="PS50977"/>
    </source>
</evidence>
<reference evidence="4 5" key="1">
    <citation type="submission" date="2018-06" db="EMBL/GenBank/DDBJ databases">
        <authorList>
            <consortium name="Pathogen Informatics"/>
            <person name="Doyle S."/>
        </authorList>
    </citation>
    <scope>NUCLEOTIDE SEQUENCE [LARGE SCALE GENOMIC DNA]</scope>
    <source>
        <strain evidence="4 5">NCTC12278</strain>
    </source>
</reference>
<dbReference type="SUPFAM" id="SSF46689">
    <property type="entry name" value="Homeodomain-like"/>
    <property type="match status" value="1"/>
</dbReference>
<evidence type="ECO:0000313" key="5">
    <source>
        <dbReference type="Proteomes" id="UP000249495"/>
    </source>
</evidence>
<dbReference type="PROSITE" id="PS50977">
    <property type="entry name" value="HTH_TETR_2"/>
    <property type="match status" value="1"/>
</dbReference>
<name>A0A2X3VFA5_9STRE</name>
<dbReference type="GO" id="GO:0003677">
    <property type="term" value="F:DNA binding"/>
    <property type="evidence" value="ECO:0007669"/>
    <property type="project" value="UniProtKB-UniRule"/>
</dbReference>
<protein>
    <submittedName>
        <fullName evidence="4">Transcriptional regulator</fullName>
    </submittedName>
</protein>
<dbReference type="InterPro" id="IPR001647">
    <property type="entry name" value="HTH_TetR"/>
</dbReference>
<dbReference type="Proteomes" id="UP000249495">
    <property type="component" value="Chromosome 1"/>
</dbReference>
<dbReference type="KEGG" id="sfer:NCTC12278_00754"/>
<dbReference type="AlphaFoldDB" id="A0A2X3VFA5"/>
<feature type="domain" description="HTH tetR-type" evidence="3">
    <location>
        <begin position="12"/>
        <end position="72"/>
    </location>
</feature>
<feature type="DNA-binding region" description="H-T-H motif" evidence="2">
    <location>
        <begin position="35"/>
        <end position="54"/>
    </location>
</feature>
<dbReference type="Pfam" id="PF00440">
    <property type="entry name" value="TetR_N"/>
    <property type="match status" value="1"/>
</dbReference>
<keyword evidence="5" id="KW-1185">Reference proteome</keyword>
<proteinExistence type="predicted"/>
<sequence length="204" mass="23314">MKKENTMKRHTAKLKEDLIQTGVEEIKNHGIDKVSLRTIAKACGVTHGTPYKHFESKEMYLKAVLARLSDFCSSQMTQNLDLNAPARQQLLQLGLNVVTFAQVYPYVFEALFIKYPFNYMEMTENTIVTTSQLSGFHDFKQCVVKLRQEENLLGSEAETLVHFWSFISGLSILVKSPLGDNFSYQMLQDMIEQMLSIYIKGGQL</sequence>
<evidence type="ECO:0000313" key="4">
    <source>
        <dbReference type="EMBL" id="SQF40130.1"/>
    </source>
</evidence>
<dbReference type="PANTHER" id="PTHR43479:SF20">
    <property type="entry name" value="HTH TETR-TYPE DOMAIN-CONTAINING PROTEIN"/>
    <property type="match status" value="1"/>
</dbReference>
<evidence type="ECO:0000256" key="1">
    <source>
        <dbReference type="ARBA" id="ARBA00023125"/>
    </source>
</evidence>
<dbReference type="PANTHER" id="PTHR43479">
    <property type="entry name" value="ACREF/ENVCD OPERON REPRESSOR-RELATED"/>
    <property type="match status" value="1"/>
</dbReference>
<keyword evidence="1 2" id="KW-0238">DNA-binding</keyword>
<dbReference type="InterPro" id="IPR009057">
    <property type="entry name" value="Homeodomain-like_sf"/>
</dbReference>
<dbReference type="Gene3D" id="1.10.357.10">
    <property type="entry name" value="Tetracycline Repressor, domain 2"/>
    <property type="match status" value="1"/>
</dbReference>
<gene>
    <name evidence="4" type="primary">envR</name>
    <name evidence="4" type="ORF">NCTC12278_00754</name>
</gene>
<dbReference type="EMBL" id="LS483343">
    <property type="protein sequence ID" value="SQF40130.1"/>
    <property type="molecule type" value="Genomic_DNA"/>
</dbReference>
<dbReference type="STRING" id="1123303.GCA_000372425_00285"/>
<dbReference type="InterPro" id="IPR050624">
    <property type="entry name" value="HTH-type_Tx_Regulator"/>
</dbReference>